<dbReference type="Pfam" id="PF04738">
    <property type="entry name" value="Lant_dehydr_N"/>
    <property type="match status" value="1"/>
</dbReference>
<comment type="caution">
    <text evidence="3">The sequence shown here is derived from an EMBL/GenBank/DDBJ whole genome shotgun (WGS) entry which is preliminary data.</text>
</comment>
<protein>
    <recommendedName>
        <fullName evidence="5">Thiopeptide-type bacteriocin biosynthesis domain-containing protein</fullName>
    </recommendedName>
</protein>
<keyword evidence="4" id="KW-1185">Reference proteome</keyword>
<dbReference type="OrthoDB" id="1273722at2"/>
<dbReference type="EMBL" id="NGKC01000021">
    <property type="protein sequence ID" value="RSU09247.1"/>
    <property type="molecule type" value="Genomic_DNA"/>
</dbReference>
<feature type="domain" description="Thiopeptide-type bacteriocin biosynthesis" evidence="2">
    <location>
        <begin position="424"/>
        <end position="643"/>
    </location>
</feature>
<dbReference type="NCBIfam" id="TIGR03891">
    <property type="entry name" value="thiopep_ocin"/>
    <property type="match status" value="1"/>
</dbReference>
<dbReference type="InterPro" id="IPR023809">
    <property type="entry name" value="Thiopep_bacteriocin_synth_dom"/>
</dbReference>
<dbReference type="InterPro" id="IPR006827">
    <property type="entry name" value="Lant_deHydtase_N"/>
</dbReference>
<name>A0A430AMV9_9ENTE</name>
<evidence type="ECO:0000259" key="2">
    <source>
        <dbReference type="Pfam" id="PF14028"/>
    </source>
</evidence>
<evidence type="ECO:0000259" key="1">
    <source>
        <dbReference type="Pfam" id="PF04738"/>
    </source>
</evidence>
<dbReference type="RefSeq" id="WP_126815087.1">
    <property type="nucleotide sequence ID" value="NZ_NGKC01000021.1"/>
</dbReference>
<organism evidence="3 4">
    <name type="scientific">Vagococcus acidifermentans</name>
    <dbReference type="NCBI Taxonomy" id="564710"/>
    <lineage>
        <taxon>Bacteria</taxon>
        <taxon>Bacillati</taxon>
        <taxon>Bacillota</taxon>
        <taxon>Bacilli</taxon>
        <taxon>Lactobacillales</taxon>
        <taxon>Enterococcaceae</taxon>
        <taxon>Vagococcus</taxon>
    </lineage>
</organism>
<evidence type="ECO:0008006" key="5">
    <source>
        <dbReference type="Google" id="ProtNLM"/>
    </source>
</evidence>
<dbReference type="AlphaFoldDB" id="A0A430AMV9"/>
<gene>
    <name evidence="3" type="ORF">CBF27_13200</name>
</gene>
<evidence type="ECO:0000313" key="4">
    <source>
        <dbReference type="Proteomes" id="UP000286773"/>
    </source>
</evidence>
<reference evidence="3 4" key="1">
    <citation type="submission" date="2017-05" db="EMBL/GenBank/DDBJ databases">
        <title>Vagococcus spp. assemblies.</title>
        <authorList>
            <person name="Gulvik C.A."/>
        </authorList>
    </citation>
    <scope>NUCLEOTIDE SEQUENCE [LARGE SCALE GENOMIC DNA]</scope>
    <source>
        <strain evidence="3 4">LMG 24798</strain>
    </source>
</reference>
<dbReference type="Proteomes" id="UP000286773">
    <property type="component" value="Unassembled WGS sequence"/>
</dbReference>
<feature type="domain" description="Lantibiotic dehydratase N-terminal" evidence="1">
    <location>
        <begin position="142"/>
        <end position="354"/>
    </location>
</feature>
<sequence>MNIARIGYEPLKNNLVNNREKLNKSLEALSVLTGDTSKAMINMNIVNYLKSKYSRDFVPVCKLIYDTEFIEVLLKNDIKINKSENLVQIENFIINSMVIENKTSVDIEPYLEDILSSKNGSIKSFDQGEIIFYNVNGKIIIEKGTGSYSFGRINGRIHQFLENDSISIKNHENVIIVDLTCKPFDSKFANICWSKNISQYELAFNSVVRNGAIPIDLQDIYVGIENNEIYFFSKTLNKRLLFKVTNSSSLSKRFPQIYLFLLRASLSGLQISLDPPILEGLNVSFLPEITYGDIILRRAEWKLDEVFKKNMTITGEIKKAFLEFKERCHLPNLIGLSQGEAPIVYNLENEIHLNNIEKVIRSHSGQLDRVSFIDVQHQLECQEGFKQYVYSFEKEKNSQNLNESSVSLCDNFDFFEEQCNNFYIYPKEQYYEIVLELIIKKITENMNINKWFYINYADDFPHIRFRFVSKEEKHLNEFVKFLNNLLQKKYIYNYKLQPFFPEISRYNLFNRGPIVYSIFTYDSQLSSKIFIEENTSNVSDHILLLYSLLRKIGVDDDNILKIFSRYKDKSSNQYQKIKKQIWDQYKIMSSITVDTDFKSAILEKNSLKLNEDIILSLAHMHMNRASGIDRNFEEKVYSLLYKFVNSKKYIGGFNE</sequence>
<evidence type="ECO:0000313" key="3">
    <source>
        <dbReference type="EMBL" id="RSU09247.1"/>
    </source>
</evidence>
<proteinExistence type="predicted"/>
<dbReference type="Pfam" id="PF14028">
    <property type="entry name" value="Lant_dehydr_C"/>
    <property type="match status" value="1"/>
</dbReference>
<accession>A0A430AMV9</accession>